<reference evidence="3" key="1">
    <citation type="journal article" date="2019" name="Int. J. Syst. Evol. Microbiol.">
        <title>The Global Catalogue of Microorganisms (GCM) 10K type strain sequencing project: providing services to taxonomists for standard genome sequencing and annotation.</title>
        <authorList>
            <consortium name="The Broad Institute Genomics Platform"/>
            <consortium name="The Broad Institute Genome Sequencing Center for Infectious Disease"/>
            <person name="Wu L."/>
            <person name="Ma J."/>
        </authorList>
    </citation>
    <scope>NUCLEOTIDE SEQUENCE [LARGE SCALE GENOMIC DNA]</scope>
    <source>
        <strain evidence="3">JCM 17591</strain>
    </source>
</reference>
<evidence type="ECO:0000313" key="2">
    <source>
        <dbReference type="EMBL" id="GAA4167691.1"/>
    </source>
</evidence>
<evidence type="ECO:0000259" key="1">
    <source>
        <dbReference type="Pfam" id="PF00501"/>
    </source>
</evidence>
<keyword evidence="3" id="KW-1185">Reference proteome</keyword>
<dbReference type="RefSeq" id="WP_344751373.1">
    <property type="nucleotide sequence ID" value="NZ_BAABBW010000001.1"/>
</dbReference>
<dbReference type="InterPro" id="IPR053158">
    <property type="entry name" value="CapK_Type1_Caps_Biosynth"/>
</dbReference>
<dbReference type="InterPro" id="IPR000873">
    <property type="entry name" value="AMP-dep_synth/lig_dom"/>
</dbReference>
<accession>A0ABP7ZQ58</accession>
<evidence type="ECO:0000313" key="3">
    <source>
        <dbReference type="Proteomes" id="UP001501079"/>
    </source>
</evidence>
<gene>
    <name evidence="2" type="ORF">GCM10022287_01620</name>
</gene>
<dbReference type="InterPro" id="IPR042099">
    <property type="entry name" value="ANL_N_sf"/>
</dbReference>
<sequence>MSNPRDTPDPLALPDYVPQGQVALSDDERWPGLSAAGRARRERVLRHPLAPPWLHAAGHRLDAAAQARAAADAAAPVPPDWLAAHLARAARLPFYRDHVGPLVRLEDFPLISRDDLAADIAAFVPYGADLSEVLHGTSSGSTGAALVMPDDPDELARGFHWMVGLVRGLGVDWRPDAARGLALAHVVLQRQAFTYVSVLPAFGEAAMARVNLAEADTGFLAELDPQVISGSPTSLERLLEPDYARALHPLALFSGAMALSLPLRRELEAVFGCPVIDVYGLHETRPVAVSVDGGPHVIADRRVHVEVLDAAGRAVPPGEVGEVVVTAGENRFLPLVRYRTGDTARLVELGGRPALAELEGRANTIFTAADGHAVPCVDLTQQLQAAGARGWAVSQAADGTVSAVIAGGDEARVTDALAALLGTPIAVRRVRSIAELGEGKPRRFSTAAGSIRHG</sequence>
<dbReference type="PANTHER" id="PTHR36932">
    <property type="entry name" value="CAPSULAR POLYSACCHARIDE BIOSYNTHESIS PROTEIN"/>
    <property type="match status" value="1"/>
</dbReference>
<organism evidence="2 3">
    <name type="scientific">Gryllotalpicola koreensis</name>
    <dbReference type="NCBI Taxonomy" id="993086"/>
    <lineage>
        <taxon>Bacteria</taxon>
        <taxon>Bacillati</taxon>
        <taxon>Actinomycetota</taxon>
        <taxon>Actinomycetes</taxon>
        <taxon>Micrococcales</taxon>
        <taxon>Microbacteriaceae</taxon>
        <taxon>Gryllotalpicola</taxon>
    </lineage>
</organism>
<dbReference type="Proteomes" id="UP001501079">
    <property type="component" value="Unassembled WGS sequence"/>
</dbReference>
<dbReference type="SUPFAM" id="SSF56801">
    <property type="entry name" value="Acetyl-CoA synthetase-like"/>
    <property type="match status" value="1"/>
</dbReference>
<dbReference type="EMBL" id="BAABBW010000001">
    <property type="protein sequence ID" value="GAA4167691.1"/>
    <property type="molecule type" value="Genomic_DNA"/>
</dbReference>
<dbReference type="PANTHER" id="PTHR36932:SF1">
    <property type="entry name" value="CAPSULAR POLYSACCHARIDE BIOSYNTHESIS PROTEIN"/>
    <property type="match status" value="1"/>
</dbReference>
<name>A0ABP7ZQ58_9MICO</name>
<dbReference type="Pfam" id="PF00501">
    <property type="entry name" value="AMP-binding"/>
    <property type="match status" value="1"/>
</dbReference>
<comment type="caution">
    <text evidence="2">The sequence shown here is derived from an EMBL/GenBank/DDBJ whole genome shotgun (WGS) entry which is preliminary data.</text>
</comment>
<feature type="domain" description="AMP-dependent synthetase/ligase" evidence="1">
    <location>
        <begin position="218"/>
        <end position="325"/>
    </location>
</feature>
<dbReference type="Gene3D" id="3.40.50.12780">
    <property type="entry name" value="N-terminal domain of ligase-like"/>
    <property type="match status" value="1"/>
</dbReference>
<protein>
    <recommendedName>
        <fullName evidence="1">AMP-dependent synthetase/ligase domain-containing protein</fullName>
    </recommendedName>
</protein>
<proteinExistence type="predicted"/>